<accession>A0AAD6CMZ3</accession>
<evidence type="ECO:0000313" key="2">
    <source>
        <dbReference type="EMBL" id="KAJ5526479.1"/>
    </source>
</evidence>
<feature type="signal peptide" evidence="1">
    <location>
        <begin position="1"/>
        <end position="16"/>
    </location>
</feature>
<evidence type="ECO:0000256" key="1">
    <source>
        <dbReference type="SAM" id="SignalP"/>
    </source>
</evidence>
<keyword evidence="1" id="KW-0732">Signal</keyword>
<proteinExistence type="predicted"/>
<dbReference type="AlphaFoldDB" id="A0AAD6CMZ3"/>
<evidence type="ECO:0000313" key="3">
    <source>
        <dbReference type="Proteomes" id="UP001220324"/>
    </source>
</evidence>
<dbReference type="EMBL" id="JAQIZZ010000008">
    <property type="protein sequence ID" value="KAJ5526479.1"/>
    <property type="molecule type" value="Genomic_DNA"/>
</dbReference>
<organism evidence="2 3">
    <name type="scientific">Penicillium frequentans</name>
    <dbReference type="NCBI Taxonomy" id="3151616"/>
    <lineage>
        <taxon>Eukaryota</taxon>
        <taxon>Fungi</taxon>
        <taxon>Dikarya</taxon>
        <taxon>Ascomycota</taxon>
        <taxon>Pezizomycotina</taxon>
        <taxon>Eurotiomycetes</taxon>
        <taxon>Eurotiomycetidae</taxon>
        <taxon>Eurotiales</taxon>
        <taxon>Aspergillaceae</taxon>
        <taxon>Penicillium</taxon>
    </lineage>
</organism>
<dbReference type="Proteomes" id="UP001220324">
    <property type="component" value="Unassembled WGS sequence"/>
</dbReference>
<gene>
    <name evidence="2" type="ORF">N7494_013129</name>
</gene>
<comment type="caution">
    <text evidence="2">The sequence shown here is derived from an EMBL/GenBank/DDBJ whole genome shotgun (WGS) entry which is preliminary data.</text>
</comment>
<name>A0AAD6CMZ3_9EURO</name>
<reference evidence="2 3" key="1">
    <citation type="journal article" date="2023" name="IMA Fungus">
        <title>Comparative genomic study of the Penicillium genus elucidates a diverse pangenome and 15 lateral gene transfer events.</title>
        <authorList>
            <person name="Petersen C."/>
            <person name="Sorensen T."/>
            <person name="Nielsen M.R."/>
            <person name="Sondergaard T.E."/>
            <person name="Sorensen J.L."/>
            <person name="Fitzpatrick D.A."/>
            <person name="Frisvad J.C."/>
            <person name="Nielsen K.L."/>
        </authorList>
    </citation>
    <scope>NUCLEOTIDE SEQUENCE [LARGE SCALE GENOMIC DNA]</scope>
    <source>
        <strain evidence="2 3">IBT 35679</strain>
    </source>
</reference>
<sequence>MRIFATLPLLVSAVSASTWTLGFYTSKACLDIHETAAYGDEKAMACENISSEKKMHAVKGTGITGNWDVKVYSANDCSGTEHTVTNNKCFNAQNLFGDYTTKTIKSFKVVKA</sequence>
<keyword evidence="3" id="KW-1185">Reference proteome</keyword>
<protein>
    <submittedName>
        <fullName evidence="2">Uncharacterized protein</fullName>
    </submittedName>
</protein>
<feature type="chain" id="PRO_5042247873" evidence="1">
    <location>
        <begin position="17"/>
        <end position="112"/>
    </location>
</feature>